<protein>
    <submittedName>
        <fullName evidence="3">VanZ like family protein</fullName>
    </submittedName>
</protein>
<organism evidence="3 4">
    <name type="scientific">Lutispora thermophila DSM 19022</name>
    <dbReference type="NCBI Taxonomy" id="1122184"/>
    <lineage>
        <taxon>Bacteria</taxon>
        <taxon>Bacillati</taxon>
        <taxon>Bacillota</taxon>
        <taxon>Clostridia</taxon>
        <taxon>Lutisporales</taxon>
        <taxon>Lutisporaceae</taxon>
        <taxon>Lutispora</taxon>
    </lineage>
</organism>
<feature type="transmembrane region" description="Helical" evidence="1">
    <location>
        <begin position="97"/>
        <end position="116"/>
    </location>
</feature>
<proteinExistence type="predicted"/>
<evidence type="ECO:0000313" key="3">
    <source>
        <dbReference type="EMBL" id="SHI53173.1"/>
    </source>
</evidence>
<name>A0A1M6BX08_9FIRM</name>
<dbReference type="STRING" id="1122184.SAMN02745176_00575"/>
<dbReference type="InterPro" id="IPR006976">
    <property type="entry name" value="VanZ-like"/>
</dbReference>
<evidence type="ECO:0000259" key="2">
    <source>
        <dbReference type="Pfam" id="PF04892"/>
    </source>
</evidence>
<sequence length="127" mass="14464">MESGKILHKMDLIQENDINTVDNYEVLSLQRVIRKWAHKIIYFTLGILFVLSIINTRFTNIVTYLISFIAATVYGATDELHQMFVPGRGPLLSDVFLDSVSALTGVVFIAVIIELLKKTKFDLKKFI</sequence>
<reference evidence="3 4" key="1">
    <citation type="submission" date="2016-11" db="EMBL/GenBank/DDBJ databases">
        <authorList>
            <person name="Jaros S."/>
            <person name="Januszkiewicz K."/>
            <person name="Wedrychowicz H."/>
        </authorList>
    </citation>
    <scope>NUCLEOTIDE SEQUENCE [LARGE SCALE GENOMIC DNA]</scope>
    <source>
        <strain evidence="3 4">DSM 19022</strain>
    </source>
</reference>
<dbReference type="EMBL" id="FQZS01000004">
    <property type="protein sequence ID" value="SHI53173.1"/>
    <property type="molecule type" value="Genomic_DNA"/>
</dbReference>
<feature type="transmembrane region" description="Helical" evidence="1">
    <location>
        <begin position="36"/>
        <end position="54"/>
    </location>
</feature>
<feature type="domain" description="VanZ-like" evidence="2">
    <location>
        <begin position="11"/>
        <end position="111"/>
    </location>
</feature>
<keyword evidence="1" id="KW-0812">Transmembrane</keyword>
<dbReference type="NCBIfam" id="NF037970">
    <property type="entry name" value="vanZ_1"/>
    <property type="match status" value="1"/>
</dbReference>
<dbReference type="Pfam" id="PF04892">
    <property type="entry name" value="VanZ"/>
    <property type="match status" value="1"/>
</dbReference>
<gene>
    <name evidence="3" type="ORF">SAMN02745176_00575</name>
</gene>
<accession>A0A1M6BX08</accession>
<evidence type="ECO:0000313" key="4">
    <source>
        <dbReference type="Proteomes" id="UP000184442"/>
    </source>
</evidence>
<keyword evidence="4" id="KW-1185">Reference proteome</keyword>
<dbReference type="Proteomes" id="UP000184442">
    <property type="component" value="Unassembled WGS sequence"/>
</dbReference>
<evidence type="ECO:0000256" key="1">
    <source>
        <dbReference type="SAM" id="Phobius"/>
    </source>
</evidence>
<dbReference type="AlphaFoldDB" id="A0A1M6BX08"/>
<keyword evidence="1" id="KW-0472">Membrane</keyword>
<keyword evidence="1" id="KW-1133">Transmembrane helix</keyword>